<dbReference type="AlphaFoldDB" id="A0AAD8DYP1"/>
<evidence type="ECO:0000313" key="2">
    <source>
        <dbReference type="EMBL" id="KAJ8732948.1"/>
    </source>
</evidence>
<accession>A0AAD8DYP1</accession>
<evidence type="ECO:0000313" key="3">
    <source>
        <dbReference type="Proteomes" id="UP001231518"/>
    </source>
</evidence>
<proteinExistence type="predicted"/>
<comment type="caution">
    <text evidence="2">The sequence shown here is derived from an EMBL/GenBank/DDBJ whole genome shotgun (WGS) entry which is preliminary data.</text>
</comment>
<gene>
    <name evidence="2" type="ORF">PYW07_015547</name>
</gene>
<feature type="compositionally biased region" description="Basic and acidic residues" evidence="1">
    <location>
        <begin position="79"/>
        <end position="89"/>
    </location>
</feature>
<protein>
    <submittedName>
        <fullName evidence="2">Uncharacterized protein</fullName>
    </submittedName>
</protein>
<sequence length="576" mass="66236">MKKAYGTKSDINQYTDIERMGKVYPRRKSRKETLKSKSVQYKDYTQQKHNRRKERNNVRFCNNVNCLEYYDGQGQKVRGRGDGDAEKRQQYGSPPQKTTAVENCLCDKGKTKGKKKSKKKKIKTFIDKCYCKLKKKGKKLKQKESLETITPDKKICKRLARAEREMETIMPYSKRKFKKTSSQPVLENKDKTCLCPLQLEHTDRFNCECDQADKCPVCRAKEAGIFDRKKMLKHPCTCMEEPKKVEEKKDLSKCPMCKENYKKNVSKCPCCKKPFASGGPTPDNSAAEKKKLLDLTKPLFQMTVNKTNMRIVNKDEVIKKMGSSAKAMQKAQKAIEQAKYHSSSCKCCICRLKKSDALLRAGASLTTKPRKLKPCICGSPICKKDWLQLKRERRNWELQRSLNLKRCVCGSNICGEESQKMPEVLLEAAKQADYEQFLAKQAIIKEKQYQKARKKRQKEREKSLKQQSQLQRKFDRRQMKFIRENTTAGSISLVAESFIDLGTFGSKAFCDVAKYIYKGIKHPRDAIQDIRDVVSEPGRAAGALEKHAVRVALSGTVERIQERLKKMPIQEGSAET</sequence>
<dbReference type="EMBL" id="JARGEI010000004">
    <property type="protein sequence ID" value="KAJ8732948.1"/>
    <property type="molecule type" value="Genomic_DNA"/>
</dbReference>
<evidence type="ECO:0000256" key="1">
    <source>
        <dbReference type="SAM" id="MobiDB-lite"/>
    </source>
</evidence>
<keyword evidence="3" id="KW-1185">Reference proteome</keyword>
<name>A0AAD8DYP1_MYTSE</name>
<dbReference type="Proteomes" id="UP001231518">
    <property type="component" value="Chromosome 6"/>
</dbReference>
<reference evidence="2" key="1">
    <citation type="submission" date="2023-03" db="EMBL/GenBank/DDBJ databases">
        <title>Chromosome-level genomes of two armyworms, Mythimna separata and Mythimna loreyi, provide insights into the biosynthesis and reception of sex pheromones.</title>
        <authorList>
            <person name="Zhao H."/>
        </authorList>
    </citation>
    <scope>NUCLEOTIDE SEQUENCE</scope>
    <source>
        <strain evidence="2">BeijingLab</strain>
        <tissue evidence="2">Pupa</tissue>
    </source>
</reference>
<feature type="region of interest" description="Disordered" evidence="1">
    <location>
        <begin position="76"/>
        <end position="97"/>
    </location>
</feature>
<organism evidence="2 3">
    <name type="scientific">Mythimna separata</name>
    <name type="common">Oriental armyworm</name>
    <name type="synonym">Pseudaletia separata</name>
    <dbReference type="NCBI Taxonomy" id="271217"/>
    <lineage>
        <taxon>Eukaryota</taxon>
        <taxon>Metazoa</taxon>
        <taxon>Ecdysozoa</taxon>
        <taxon>Arthropoda</taxon>
        <taxon>Hexapoda</taxon>
        <taxon>Insecta</taxon>
        <taxon>Pterygota</taxon>
        <taxon>Neoptera</taxon>
        <taxon>Endopterygota</taxon>
        <taxon>Lepidoptera</taxon>
        <taxon>Glossata</taxon>
        <taxon>Ditrysia</taxon>
        <taxon>Noctuoidea</taxon>
        <taxon>Noctuidae</taxon>
        <taxon>Noctuinae</taxon>
        <taxon>Hadenini</taxon>
        <taxon>Mythimna</taxon>
    </lineage>
</organism>